<dbReference type="SUPFAM" id="SSF53300">
    <property type="entry name" value="vWA-like"/>
    <property type="match status" value="1"/>
</dbReference>
<keyword evidence="3" id="KW-1015">Disulfide bond</keyword>
<dbReference type="Pfam" id="PF00047">
    <property type="entry name" value="ig"/>
    <property type="match status" value="1"/>
</dbReference>
<dbReference type="InterPro" id="IPR002035">
    <property type="entry name" value="VWF_A"/>
</dbReference>
<evidence type="ECO:0000256" key="1">
    <source>
        <dbReference type="ARBA" id="ARBA00004239"/>
    </source>
</evidence>
<dbReference type="SUPFAM" id="SSF48726">
    <property type="entry name" value="Immunoglobulin"/>
    <property type="match status" value="2"/>
</dbReference>
<dbReference type="InterPro" id="IPR003961">
    <property type="entry name" value="FN3_dom"/>
</dbReference>
<dbReference type="InterPro" id="IPR003599">
    <property type="entry name" value="Ig_sub"/>
</dbReference>
<sequence>MPIEVHPNNTVIVQFTPSDDPENAGKKVTSYKIIYTKEDPLMEDAKWKEIVWDIAPGVDPNKQVQVFIEGSYLDPKTRYHVKVIPIGVMEGPPSELKDFDTETGIVPPDQPFIHVDTDILKVPAGTDYTVECSANGYPPPNVFWTDIDGNVVSEGVMLRVFDIRQSKDFLCVAENTGGRKQTAFRIFVSGPGSAPELSLSITKPKSILAKWYPPNLPNGNITRYVIYYTPLDDQTKDLLVGQVPAKPISEWINAHLVGPAADGTDPKQALLTDFIEPDTAYAVVIQAENQDGAGPYSIQHNIRTMSRIRASPPNHLLVDPINQTSVEIHWRHDAKTDEESPTGYEVIYFVQAEKEIEEDEILSLPSWVRVNVLDPSKNSHTIWNMFDPDSEYVFKIRAMYPSGPGIFSVPCIAKTLPDGDAPFLVVSAGGRGTEGLSLIQLLPGSDYTVFCRSTGSPQPSVRWIRGGDIPIDPSTVKEDETGTKWLELILLCQSNLMLRSLSLENFTDPSTFICVARNPLGVANWTIKLEMVDDLRPDWLSRLVRPELHDGGQLVLHFPDSLPDSLRRPNQWTLRYSDDLNREKILWSILESEDRPLTSIPIKSPADPMQPGLTYYLVIENPAEGIRSPVLSVLVPKAPSELRVGSNINDEMIVDFRQAITSSPIEQYIIKYWPADQPGKEDSGDTVPTESKVRSISIPGDQPVTGIRVPDLPRDSEFYFQVIAILSTGQELASMPVVIRTPAKEIRCDCSHACRLLETDSVEVRIECYCPPGWMLSKDSRNCAQIEPTYGPALEVSPTIEISQQPAQPEQSPQGKLPFIGEITPLPPLADVTSPLPTDEYGHLIIADLEDHVPPRVLPTDAIGREIRPVVFFNGTQLRMDEDGNYLDQLGRIVVRDEEQQALGPDGQLLKLDANGNYVYPLLDKYGDPIPTDNSFRPLFEVVDEEGVQWPRDNKGRILGPDNYPIPTDTSGQFLGPGSSPLPTNFYGQFLLSKTKESVIPTDALGYPIYQVVFPDGQTLPTAASGQYINPELGVEFEKDYQGIPLDASGNHLKQNGRGAFVFQPVINKYPDKDLIEKQPTSTAKVFIVNEPSIEQTKTTRSSPIYTSSSDILLGPDGSPLPTNIEGQFVLSWGEEREELSSGFSSTPLPTDFSGKLIYPIVGRERNSLVRDPVTGRYLNENGEPIPVDDSGRPLDLFGDVLPTNVYGEFVWTEVAPTSVSEIGPDGLPQLDTGRIMPAFPDTSKDQPSLNNEIQCNLKDAVLDLLIAFNDELIQPYGEHLRRALTHFLNHLDLAGYTDISRVGILHFGKGVSIPVSLGGYHEINQLLDQFDRMRSSISSLGVPDVSTAYRAAIQQFNSFGRNRNIPKILLVFSSGDDIFSDPTAKDSIKSLGIFLILIGPSSYDSEIAEESREHILFNQWELLDGNQLADYLEAACTRQAIQLPKARTKFVTGKETKDISTVPPIHFPQLVPSSLEGCQKLQKRSTILLMIETSQDSSIVHTELSQILVQFIRGFVKNNNPQIGILFYGDTVEIGLDIGHHNYNELEDSVKCMTDDEMQFIGGINNPLVAIRTAKDLLVKFGRDTIKLVVHLHKNKLELEMEREL</sequence>
<dbReference type="SUPFAM" id="SSF49265">
    <property type="entry name" value="Fibronectin type III"/>
    <property type="match status" value="3"/>
</dbReference>
<comment type="caution">
    <text evidence="8">The sequence shown here is derived from an EMBL/GenBank/DDBJ whole genome shotgun (WGS) entry which is preliminary data.</text>
</comment>
<organism evidence="8 9">
    <name type="scientific">Meloidogyne graminicola</name>
    <dbReference type="NCBI Taxonomy" id="189291"/>
    <lineage>
        <taxon>Eukaryota</taxon>
        <taxon>Metazoa</taxon>
        <taxon>Ecdysozoa</taxon>
        <taxon>Nematoda</taxon>
        <taxon>Chromadorea</taxon>
        <taxon>Rhabditida</taxon>
        <taxon>Tylenchina</taxon>
        <taxon>Tylenchomorpha</taxon>
        <taxon>Tylenchoidea</taxon>
        <taxon>Meloidogynidae</taxon>
        <taxon>Meloidogyninae</taxon>
        <taxon>Meloidogyne</taxon>
    </lineage>
</organism>
<dbReference type="InterPro" id="IPR013783">
    <property type="entry name" value="Ig-like_fold"/>
</dbReference>
<name>A0A8S9ZTX1_9BILA</name>
<evidence type="ECO:0000313" key="9">
    <source>
        <dbReference type="Proteomes" id="UP000605970"/>
    </source>
</evidence>
<keyword evidence="9" id="KW-1185">Reference proteome</keyword>
<dbReference type="PANTHER" id="PTHR44170">
    <property type="entry name" value="PROTEIN SIDEKICK"/>
    <property type="match status" value="1"/>
</dbReference>
<evidence type="ECO:0000256" key="4">
    <source>
        <dbReference type="SAM" id="MobiDB-lite"/>
    </source>
</evidence>
<comment type="subcellular location">
    <subcellularLocation>
        <location evidence="1">Secreted</location>
        <location evidence="1">Extracellular space</location>
    </subcellularLocation>
</comment>
<evidence type="ECO:0000259" key="7">
    <source>
        <dbReference type="PROSITE" id="PS50853"/>
    </source>
</evidence>
<feature type="domain" description="Fibronectin type-III" evidence="7">
    <location>
        <begin position="191"/>
        <end position="307"/>
    </location>
</feature>
<feature type="domain" description="VWFA" evidence="5">
    <location>
        <begin position="1262"/>
        <end position="1436"/>
    </location>
</feature>
<keyword evidence="2" id="KW-0677">Repeat</keyword>
<dbReference type="InterPro" id="IPR036179">
    <property type="entry name" value="Ig-like_dom_sf"/>
</dbReference>
<feature type="domain" description="Ig-like" evidence="6">
    <location>
        <begin position="422"/>
        <end position="530"/>
    </location>
</feature>
<evidence type="ECO:0000256" key="2">
    <source>
        <dbReference type="ARBA" id="ARBA00022737"/>
    </source>
</evidence>
<dbReference type="InterPro" id="IPR007110">
    <property type="entry name" value="Ig-like_dom"/>
</dbReference>
<dbReference type="SMART" id="SM00409">
    <property type="entry name" value="IG"/>
    <property type="match status" value="2"/>
</dbReference>
<dbReference type="PANTHER" id="PTHR44170:SF54">
    <property type="entry name" value="FI24025P1"/>
    <property type="match status" value="1"/>
</dbReference>
<evidence type="ECO:0000313" key="8">
    <source>
        <dbReference type="EMBL" id="KAF7636955.1"/>
    </source>
</evidence>
<dbReference type="GO" id="GO:0098609">
    <property type="term" value="P:cell-cell adhesion"/>
    <property type="evidence" value="ECO:0007669"/>
    <property type="project" value="TreeGrafter"/>
</dbReference>
<dbReference type="InterPro" id="IPR013151">
    <property type="entry name" value="Immunoglobulin_dom"/>
</dbReference>
<dbReference type="Proteomes" id="UP000605970">
    <property type="component" value="Unassembled WGS sequence"/>
</dbReference>
<dbReference type="OrthoDB" id="5798642at2759"/>
<dbReference type="PROSITE" id="PS50853">
    <property type="entry name" value="FN3"/>
    <property type="match status" value="3"/>
</dbReference>
<dbReference type="Pfam" id="PF00041">
    <property type="entry name" value="fn3"/>
    <property type="match status" value="1"/>
</dbReference>
<dbReference type="PROSITE" id="PS50234">
    <property type="entry name" value="VWFA"/>
    <property type="match status" value="1"/>
</dbReference>
<dbReference type="EMBL" id="JABEBT010000025">
    <property type="protein sequence ID" value="KAF7636955.1"/>
    <property type="molecule type" value="Genomic_DNA"/>
</dbReference>
<gene>
    <name evidence="8" type="ORF">Mgra_00003695</name>
</gene>
<evidence type="ECO:0000259" key="6">
    <source>
        <dbReference type="PROSITE" id="PS50835"/>
    </source>
</evidence>
<dbReference type="InterPro" id="IPR036465">
    <property type="entry name" value="vWFA_dom_sf"/>
</dbReference>
<dbReference type="PROSITE" id="PS50835">
    <property type="entry name" value="IG_LIKE"/>
    <property type="match status" value="2"/>
</dbReference>
<dbReference type="SMART" id="SM00060">
    <property type="entry name" value="FN3"/>
    <property type="match status" value="3"/>
</dbReference>
<dbReference type="CDD" id="cd00063">
    <property type="entry name" value="FN3"/>
    <property type="match status" value="4"/>
</dbReference>
<evidence type="ECO:0000256" key="3">
    <source>
        <dbReference type="ARBA" id="ARBA00023157"/>
    </source>
</evidence>
<dbReference type="Gene3D" id="2.60.40.10">
    <property type="entry name" value="Immunoglobulins"/>
    <property type="match status" value="6"/>
</dbReference>
<dbReference type="Gene3D" id="3.40.50.410">
    <property type="entry name" value="von Willebrand factor, type A domain"/>
    <property type="match status" value="1"/>
</dbReference>
<evidence type="ECO:0000259" key="5">
    <source>
        <dbReference type="PROSITE" id="PS50234"/>
    </source>
</evidence>
<reference evidence="8" key="1">
    <citation type="journal article" date="2020" name="Ecol. Evol.">
        <title>Genome structure and content of the rice root-knot nematode (Meloidogyne graminicola).</title>
        <authorList>
            <person name="Phan N.T."/>
            <person name="Danchin E.G.J."/>
            <person name="Klopp C."/>
            <person name="Perfus-Barbeoch L."/>
            <person name="Kozlowski D.K."/>
            <person name="Koutsovoulos G.D."/>
            <person name="Lopez-Roques C."/>
            <person name="Bouchez O."/>
            <person name="Zahm M."/>
            <person name="Besnard G."/>
            <person name="Bellafiore S."/>
        </authorList>
    </citation>
    <scope>NUCLEOTIDE SEQUENCE</scope>
    <source>
        <strain evidence="8">VN-18</strain>
    </source>
</reference>
<feature type="domain" description="Fibronectin type-III" evidence="7">
    <location>
        <begin position="312"/>
        <end position="418"/>
    </location>
</feature>
<feature type="domain" description="Ig-like" evidence="6">
    <location>
        <begin position="111"/>
        <end position="189"/>
    </location>
</feature>
<proteinExistence type="predicted"/>
<protein>
    <submittedName>
        <fullName evidence="8">Uncharacterized protein</fullName>
    </submittedName>
</protein>
<feature type="domain" description="Fibronectin type-III" evidence="7">
    <location>
        <begin position="638"/>
        <end position="744"/>
    </location>
</feature>
<accession>A0A8S9ZTX1</accession>
<dbReference type="Pfam" id="PF00092">
    <property type="entry name" value="VWA"/>
    <property type="match status" value="1"/>
</dbReference>
<dbReference type="GO" id="GO:0005576">
    <property type="term" value="C:extracellular region"/>
    <property type="evidence" value="ECO:0007669"/>
    <property type="project" value="UniProtKB-SubCell"/>
</dbReference>
<feature type="region of interest" description="Disordered" evidence="4">
    <location>
        <begin position="677"/>
        <end position="696"/>
    </location>
</feature>
<dbReference type="InterPro" id="IPR036116">
    <property type="entry name" value="FN3_sf"/>
</dbReference>